<sequence>MFDGFETRAYSHSEGKDSFWMRFIQFKAKQNTAKNFFFPHLPSGFGNRCIQPKGPREPPLEWT</sequence>
<protein>
    <submittedName>
        <fullName evidence="1">Uncharacterized protein</fullName>
    </submittedName>
</protein>
<accession>A0A8C9YJR0</accession>
<reference evidence="1" key="2">
    <citation type="submission" date="2025-09" db="UniProtKB">
        <authorList>
            <consortium name="Ensembl"/>
        </authorList>
    </citation>
    <scope>IDENTIFICATION</scope>
</reference>
<dbReference type="AlphaFoldDB" id="A0A8C9YJR0"/>
<evidence type="ECO:0000313" key="2">
    <source>
        <dbReference type="Proteomes" id="UP000694568"/>
    </source>
</evidence>
<dbReference type="Ensembl" id="ENSSLUT00000027185.1">
    <property type="protein sequence ID" value="ENSSLUP00000026320.1"/>
    <property type="gene ID" value="ENSSLUG00000011982.1"/>
</dbReference>
<name>A0A8C9YJR0_SANLU</name>
<reference evidence="1" key="1">
    <citation type="submission" date="2025-08" db="UniProtKB">
        <authorList>
            <consortium name="Ensembl"/>
        </authorList>
    </citation>
    <scope>IDENTIFICATION</scope>
</reference>
<dbReference type="Proteomes" id="UP000694568">
    <property type="component" value="Unplaced"/>
</dbReference>
<evidence type="ECO:0000313" key="1">
    <source>
        <dbReference type="Ensembl" id="ENSSLUP00000026320.1"/>
    </source>
</evidence>
<proteinExistence type="predicted"/>
<keyword evidence="2" id="KW-1185">Reference proteome</keyword>
<organism evidence="1 2">
    <name type="scientific">Sander lucioperca</name>
    <name type="common">Pike-perch</name>
    <name type="synonym">Perca lucioperca</name>
    <dbReference type="NCBI Taxonomy" id="283035"/>
    <lineage>
        <taxon>Eukaryota</taxon>
        <taxon>Metazoa</taxon>
        <taxon>Chordata</taxon>
        <taxon>Craniata</taxon>
        <taxon>Vertebrata</taxon>
        <taxon>Euteleostomi</taxon>
        <taxon>Actinopterygii</taxon>
        <taxon>Neopterygii</taxon>
        <taxon>Teleostei</taxon>
        <taxon>Neoteleostei</taxon>
        <taxon>Acanthomorphata</taxon>
        <taxon>Eupercaria</taxon>
        <taxon>Perciformes</taxon>
        <taxon>Percoidei</taxon>
        <taxon>Percidae</taxon>
        <taxon>Luciopercinae</taxon>
        <taxon>Sander</taxon>
    </lineage>
</organism>